<accession>A0A5M3W0T8</accession>
<feature type="region of interest" description="Disordered" evidence="1">
    <location>
        <begin position="54"/>
        <end position="75"/>
    </location>
</feature>
<keyword evidence="3" id="KW-1185">Reference proteome</keyword>
<dbReference type="RefSeq" id="WP_155337916.1">
    <property type="nucleotide sequence ID" value="NZ_BAAABN010000061.1"/>
</dbReference>
<evidence type="ECO:0000256" key="1">
    <source>
        <dbReference type="SAM" id="MobiDB-lite"/>
    </source>
</evidence>
<proteinExistence type="predicted"/>
<protein>
    <submittedName>
        <fullName evidence="2">Uncharacterized protein</fullName>
    </submittedName>
</protein>
<gene>
    <name evidence="2" type="ORF">Acor_37060</name>
</gene>
<evidence type="ECO:0000313" key="2">
    <source>
        <dbReference type="EMBL" id="GES01642.1"/>
    </source>
</evidence>
<sequence length="75" mass="7529">MDSAKDTDDASPEDIITLFTSGATVTAAGIVTHRAPLRVTAKAVTAETVTGKHGAGKRIAARPGTGKPELIAVGS</sequence>
<comment type="caution">
    <text evidence="2">The sequence shown here is derived from an EMBL/GenBank/DDBJ whole genome shotgun (WGS) entry which is preliminary data.</text>
</comment>
<dbReference type="Proteomes" id="UP000334990">
    <property type="component" value="Unassembled WGS sequence"/>
</dbReference>
<name>A0A5M3W0T8_9ACTN</name>
<evidence type="ECO:0000313" key="3">
    <source>
        <dbReference type="Proteomes" id="UP000334990"/>
    </source>
</evidence>
<dbReference type="AlphaFoldDB" id="A0A5M3W0T8"/>
<reference evidence="2 3" key="1">
    <citation type="submission" date="2019-10" db="EMBL/GenBank/DDBJ databases">
        <title>Whole genome shotgun sequence of Acrocarpospora corrugata NBRC 13972.</title>
        <authorList>
            <person name="Ichikawa N."/>
            <person name="Kimura A."/>
            <person name="Kitahashi Y."/>
            <person name="Komaki H."/>
            <person name="Oguchi A."/>
        </authorList>
    </citation>
    <scope>NUCLEOTIDE SEQUENCE [LARGE SCALE GENOMIC DNA]</scope>
    <source>
        <strain evidence="2 3">NBRC 13972</strain>
    </source>
</reference>
<organism evidence="2 3">
    <name type="scientific">Acrocarpospora corrugata</name>
    <dbReference type="NCBI Taxonomy" id="35763"/>
    <lineage>
        <taxon>Bacteria</taxon>
        <taxon>Bacillati</taxon>
        <taxon>Actinomycetota</taxon>
        <taxon>Actinomycetes</taxon>
        <taxon>Streptosporangiales</taxon>
        <taxon>Streptosporangiaceae</taxon>
        <taxon>Acrocarpospora</taxon>
    </lineage>
</organism>
<dbReference type="EMBL" id="BLAD01000052">
    <property type="protein sequence ID" value="GES01642.1"/>
    <property type="molecule type" value="Genomic_DNA"/>
</dbReference>